<evidence type="ECO:0000313" key="2">
    <source>
        <dbReference type="EMBL" id="GIF80861.1"/>
    </source>
</evidence>
<protein>
    <recommendedName>
        <fullName evidence="1">GIY-YIG catalytic domain-containing protein</fullName>
    </recommendedName>
</protein>
<dbReference type="Pfam" id="PF20815">
    <property type="entry name" value="GIY_YIG_2"/>
    <property type="match status" value="1"/>
</dbReference>
<sequence>MNSPLEPDTLRSVTAALNAAPLILADAASHVPSAVGMYAWWAAPTVFTNLPGPTNGNDPAVRLLYLGIAERKGGGLRTRVIREHLARSRRSTLRRTLAGLLMPTEGYRTTWADGHVVLVPDDEQRLTTWMHANLRLTWFRGEDPEQHEQILIDSLEPPLNVKHAKPGAALTIVKAAKAAYKASAGPRPTEA</sequence>
<dbReference type="RefSeq" id="WP_376820530.1">
    <property type="nucleotide sequence ID" value="NZ_JBHTGC010000001.1"/>
</dbReference>
<organism evidence="2 3">
    <name type="scientific">Catellatospora bangladeshensis</name>
    <dbReference type="NCBI Taxonomy" id="310355"/>
    <lineage>
        <taxon>Bacteria</taxon>
        <taxon>Bacillati</taxon>
        <taxon>Actinomycetota</taxon>
        <taxon>Actinomycetes</taxon>
        <taxon>Micromonosporales</taxon>
        <taxon>Micromonosporaceae</taxon>
        <taxon>Catellatospora</taxon>
    </lineage>
</organism>
<dbReference type="AlphaFoldDB" id="A0A8J3NIX4"/>
<evidence type="ECO:0000259" key="1">
    <source>
        <dbReference type="Pfam" id="PF20815"/>
    </source>
</evidence>
<accession>A0A8J3NIX4</accession>
<name>A0A8J3NIX4_9ACTN</name>
<proteinExistence type="predicted"/>
<dbReference type="EMBL" id="BONF01000011">
    <property type="protein sequence ID" value="GIF80861.1"/>
    <property type="molecule type" value="Genomic_DNA"/>
</dbReference>
<keyword evidence="3" id="KW-1185">Reference proteome</keyword>
<dbReference type="InterPro" id="IPR049311">
    <property type="entry name" value="GIY_YIG_cat"/>
</dbReference>
<gene>
    <name evidence="2" type="ORF">Cba03nite_22100</name>
</gene>
<dbReference type="Proteomes" id="UP000601223">
    <property type="component" value="Unassembled WGS sequence"/>
</dbReference>
<reference evidence="2 3" key="1">
    <citation type="submission" date="2021-01" db="EMBL/GenBank/DDBJ databases">
        <title>Whole genome shotgun sequence of Catellatospora bangladeshensis NBRC 107357.</title>
        <authorList>
            <person name="Komaki H."/>
            <person name="Tamura T."/>
        </authorList>
    </citation>
    <scope>NUCLEOTIDE SEQUENCE [LARGE SCALE GENOMIC DNA]</scope>
    <source>
        <strain evidence="2 3">NBRC 107357</strain>
    </source>
</reference>
<feature type="domain" description="GIY-YIG catalytic" evidence="1">
    <location>
        <begin position="36"/>
        <end position="165"/>
    </location>
</feature>
<evidence type="ECO:0000313" key="3">
    <source>
        <dbReference type="Proteomes" id="UP000601223"/>
    </source>
</evidence>
<comment type="caution">
    <text evidence="2">The sequence shown here is derived from an EMBL/GenBank/DDBJ whole genome shotgun (WGS) entry which is preliminary data.</text>
</comment>